<organism evidence="16 17">
    <name type="scientific">Emydomyces testavorans</name>
    <dbReference type="NCBI Taxonomy" id="2070801"/>
    <lineage>
        <taxon>Eukaryota</taxon>
        <taxon>Fungi</taxon>
        <taxon>Dikarya</taxon>
        <taxon>Ascomycota</taxon>
        <taxon>Pezizomycotina</taxon>
        <taxon>Eurotiomycetes</taxon>
        <taxon>Eurotiomycetidae</taxon>
        <taxon>Onygenales</taxon>
        <taxon>Nannizziopsiaceae</taxon>
        <taxon>Emydomyces</taxon>
    </lineage>
</organism>
<keyword evidence="6" id="KW-0812">Transmembrane</keyword>
<evidence type="ECO:0000256" key="14">
    <source>
        <dbReference type="SAM" id="SignalP"/>
    </source>
</evidence>
<protein>
    <recommendedName>
        <fullName evidence="4 12">Endopolyphosphatase</fullName>
        <ecNumber evidence="3 12">3.6.1.10</ecNumber>
    </recommendedName>
</protein>
<dbReference type="GO" id="GO:0000298">
    <property type="term" value="F:endopolyphosphatase activity"/>
    <property type="evidence" value="ECO:0007669"/>
    <property type="project" value="UniProtKB-EC"/>
</dbReference>
<dbReference type="FunFam" id="3.60.21.10:FF:000082">
    <property type="entry name" value="Endopolyphosphatase"/>
    <property type="match status" value="1"/>
</dbReference>
<comment type="similarity">
    <text evidence="2">Belongs to the endopolyphosphatase PPN1 family.</text>
</comment>
<keyword evidence="17" id="KW-1185">Reference proteome</keyword>
<comment type="subcellular location">
    <subcellularLocation>
        <location evidence="1">Vacuole membrane</location>
        <topology evidence="1">Single-pass type II membrane protein</topology>
    </subcellularLocation>
</comment>
<dbReference type="GO" id="GO:0004309">
    <property type="term" value="F:exopolyphosphatase activity"/>
    <property type="evidence" value="ECO:0007669"/>
    <property type="project" value="TreeGrafter"/>
</dbReference>
<accession>A0AAF0IGK1</accession>
<dbReference type="InterPro" id="IPR029052">
    <property type="entry name" value="Metallo-depent_PP-like"/>
</dbReference>
<dbReference type="Pfam" id="PF00149">
    <property type="entry name" value="Metallophos"/>
    <property type="match status" value="1"/>
</dbReference>
<dbReference type="InterPro" id="IPR041805">
    <property type="entry name" value="ASMase/PPN1_MPP"/>
</dbReference>
<dbReference type="GO" id="GO:0008081">
    <property type="term" value="F:phosphoric diester hydrolase activity"/>
    <property type="evidence" value="ECO:0007669"/>
    <property type="project" value="TreeGrafter"/>
</dbReference>
<evidence type="ECO:0000256" key="10">
    <source>
        <dbReference type="ARBA" id="ARBA00023136"/>
    </source>
</evidence>
<keyword evidence="7 12" id="KW-0378">Hydrolase</keyword>
<evidence type="ECO:0000313" key="16">
    <source>
        <dbReference type="EMBL" id="WEW55798.1"/>
    </source>
</evidence>
<evidence type="ECO:0000256" key="8">
    <source>
        <dbReference type="ARBA" id="ARBA00022968"/>
    </source>
</evidence>
<keyword evidence="11" id="KW-0325">Glycoprotein</keyword>
<dbReference type="PIRSF" id="PIRSF027093">
    <property type="entry name" value="EndopolyPtase_N1"/>
    <property type="match status" value="1"/>
</dbReference>
<dbReference type="InterPro" id="IPR004843">
    <property type="entry name" value="Calcineurin-like_PHP"/>
</dbReference>
<evidence type="ECO:0000256" key="4">
    <source>
        <dbReference type="ARBA" id="ARBA00014458"/>
    </source>
</evidence>
<comment type="catalytic activity">
    <reaction evidence="12">
        <text>[phosphate](n+1) + n H2O = (n+1) phosphate + n H(+)</text>
        <dbReference type="Rhea" id="RHEA:22452"/>
        <dbReference type="Rhea" id="RHEA-COMP:14280"/>
        <dbReference type="ChEBI" id="CHEBI:15377"/>
        <dbReference type="ChEBI" id="CHEBI:15378"/>
        <dbReference type="ChEBI" id="CHEBI:16838"/>
        <dbReference type="ChEBI" id="CHEBI:43474"/>
        <dbReference type="EC" id="3.6.1.10"/>
    </reaction>
</comment>
<keyword evidence="9" id="KW-1133">Transmembrane helix</keyword>
<evidence type="ECO:0000256" key="11">
    <source>
        <dbReference type="ARBA" id="ARBA00023180"/>
    </source>
</evidence>
<evidence type="ECO:0000313" key="17">
    <source>
        <dbReference type="Proteomes" id="UP001219355"/>
    </source>
</evidence>
<gene>
    <name evidence="16" type="primary">PPN1</name>
    <name evidence="16" type="ORF">PRK78_001231</name>
</gene>
<feature type="signal peptide" evidence="14">
    <location>
        <begin position="1"/>
        <end position="20"/>
    </location>
</feature>
<evidence type="ECO:0000256" key="9">
    <source>
        <dbReference type="ARBA" id="ARBA00022989"/>
    </source>
</evidence>
<proteinExistence type="inferred from homology"/>
<feature type="compositionally biased region" description="Pro residues" evidence="13">
    <location>
        <begin position="497"/>
        <end position="506"/>
    </location>
</feature>
<keyword evidence="14" id="KW-0732">Signal</keyword>
<evidence type="ECO:0000256" key="13">
    <source>
        <dbReference type="SAM" id="MobiDB-lite"/>
    </source>
</evidence>
<dbReference type="AlphaFoldDB" id="A0AAF0IGK1"/>
<evidence type="ECO:0000256" key="12">
    <source>
        <dbReference type="PIRNR" id="PIRNR027093"/>
    </source>
</evidence>
<dbReference type="Proteomes" id="UP001219355">
    <property type="component" value="Chromosome 1"/>
</dbReference>
<keyword evidence="10 12" id="KW-0472">Membrane</keyword>
<dbReference type="PANTHER" id="PTHR10340">
    <property type="entry name" value="SPHINGOMYELIN PHOSPHODIESTERASE"/>
    <property type="match status" value="1"/>
</dbReference>
<evidence type="ECO:0000256" key="5">
    <source>
        <dbReference type="ARBA" id="ARBA00022554"/>
    </source>
</evidence>
<dbReference type="EC" id="3.6.1.10" evidence="3 12"/>
<evidence type="ECO:0000256" key="2">
    <source>
        <dbReference type="ARBA" id="ARBA00010399"/>
    </source>
</evidence>
<evidence type="ECO:0000256" key="7">
    <source>
        <dbReference type="ARBA" id="ARBA00022801"/>
    </source>
</evidence>
<evidence type="ECO:0000256" key="3">
    <source>
        <dbReference type="ARBA" id="ARBA00012459"/>
    </source>
</evidence>
<feature type="region of interest" description="Disordered" evidence="13">
    <location>
        <begin position="475"/>
        <end position="506"/>
    </location>
</feature>
<feature type="chain" id="PRO_5041904683" description="Endopolyphosphatase" evidence="14">
    <location>
        <begin position="21"/>
        <end position="676"/>
    </location>
</feature>
<dbReference type="SUPFAM" id="SSF56300">
    <property type="entry name" value="Metallo-dependent phosphatases"/>
    <property type="match status" value="1"/>
</dbReference>
<sequence length="676" mass="76947">MAKCLWIISALVVGISGVTGQRQSPLQLAVDGDDEHVQAQGPHKLHGRFLHITDIHPDPYYKAFSKSDSKRECHRGKGDAGYFGSAGSSCDSPFALVNATFKWIEDNLSDSIDFVLWTGDSARHDNDERNPRTKSEVASLNQAMVDKFFETFSDKRKGVNRLRIPVVPTIGNNDVMPHNILKGGPNSWTRTYADMWSKFIPEEQRHSFVEGGWFYVEVIPKKLAVFSLNTMYFFDSNNAVDGCDCKSDPGYEHMEWLRIQLQFIRDRNMKAILIGHVPPARTDSKTSWDETCWQKYSLWLKQYRDVIVGSVFGHMNIDHFMLHDFHDLEIGDQESGLGPDDGIDSSDEITTQSRTAYLRDLRALWAKLPSPPSMNARSPLTDHEFVVKPTVGKSEKKYLQEMGGKWAERYAVSLVSPSVIPTYFPTLRVIEYNVSGLDSSELWFHRNAEVNGGSFPGEYSDILLSELIWGNDTEMSKKKGRKKKHKKKKKPPKFTIPMPPSSTAPPGPAYSNQPFTWLGYTQYFANITKINSRFERTSEPPKRLLNWREYLLQKAEDNSGNGPFEFEVEYNTTSDEVFQLKDMTVKSYLKLARKIARSPELTQIQSNCVDDRSQSCEGRASPGELDLQLENAGSHGFDESERDVRLLRKNAWKIFLHRAFVGYFDEAELRDLIGGV</sequence>
<evidence type="ECO:0000259" key="15">
    <source>
        <dbReference type="Pfam" id="PF00149"/>
    </source>
</evidence>
<name>A0AAF0IGK1_9EURO</name>
<dbReference type="Gene3D" id="3.60.21.10">
    <property type="match status" value="1"/>
</dbReference>
<evidence type="ECO:0000256" key="6">
    <source>
        <dbReference type="ARBA" id="ARBA00022692"/>
    </source>
</evidence>
<feature type="compositionally biased region" description="Basic residues" evidence="13">
    <location>
        <begin position="478"/>
        <end position="492"/>
    </location>
</feature>
<evidence type="ECO:0000256" key="1">
    <source>
        <dbReference type="ARBA" id="ARBA00004576"/>
    </source>
</evidence>
<dbReference type="GO" id="GO:0006798">
    <property type="term" value="P:polyphosphate catabolic process"/>
    <property type="evidence" value="ECO:0007669"/>
    <property type="project" value="TreeGrafter"/>
</dbReference>
<keyword evidence="5 12" id="KW-0926">Vacuole</keyword>
<comment type="function">
    <text evidence="12">Catalyzes the hydrolysis of inorganic polyphosphate (polyP) chains of many hundreds of phosphate residues into shorter lengths.</text>
</comment>
<dbReference type="PANTHER" id="PTHR10340:SF55">
    <property type="entry name" value="ENDOPOLYPHOSPHATASE"/>
    <property type="match status" value="1"/>
</dbReference>
<dbReference type="EMBL" id="CP120627">
    <property type="protein sequence ID" value="WEW55798.1"/>
    <property type="molecule type" value="Genomic_DNA"/>
</dbReference>
<feature type="domain" description="Calcineurin-like phosphoesterase" evidence="15">
    <location>
        <begin position="48"/>
        <end position="314"/>
    </location>
</feature>
<dbReference type="CDD" id="cd00842">
    <property type="entry name" value="MPP_ASMase"/>
    <property type="match status" value="1"/>
</dbReference>
<dbReference type="GO" id="GO:0005774">
    <property type="term" value="C:vacuolar membrane"/>
    <property type="evidence" value="ECO:0007669"/>
    <property type="project" value="UniProtKB-SubCell"/>
</dbReference>
<dbReference type="InterPro" id="IPR012358">
    <property type="entry name" value="EndopolyPtase_N1"/>
</dbReference>
<dbReference type="GO" id="GO:0000324">
    <property type="term" value="C:fungal-type vacuole"/>
    <property type="evidence" value="ECO:0007669"/>
    <property type="project" value="TreeGrafter"/>
</dbReference>
<keyword evidence="8" id="KW-0735">Signal-anchor</keyword>
<reference evidence="16" key="1">
    <citation type="submission" date="2023-03" db="EMBL/GenBank/DDBJ databases">
        <title>Emydomyces testavorans Genome Sequence.</title>
        <authorList>
            <person name="Hoyer L."/>
        </authorList>
    </citation>
    <scope>NUCLEOTIDE SEQUENCE</scope>
    <source>
        <strain evidence="16">16-2883</strain>
    </source>
</reference>